<dbReference type="PANTHER" id="PTHR35191:SF1">
    <property type="entry name" value="PROPHAGE SIDE TAIL FIBER PROTEIN HOMOLOG STFQ-RELATED"/>
    <property type="match status" value="1"/>
</dbReference>
<dbReference type="InterPro" id="IPR051934">
    <property type="entry name" value="Phage_Tail_Fiber_Structural"/>
</dbReference>
<evidence type="ECO:0000313" key="1">
    <source>
        <dbReference type="EMBL" id="TPV48705.1"/>
    </source>
</evidence>
<organism evidence="1 2">
    <name type="scientific">Pantoea deleyi</name>
    <dbReference type="NCBI Taxonomy" id="470932"/>
    <lineage>
        <taxon>Bacteria</taxon>
        <taxon>Pseudomonadati</taxon>
        <taxon>Pseudomonadota</taxon>
        <taxon>Gammaproteobacteria</taxon>
        <taxon>Enterobacterales</taxon>
        <taxon>Erwiniaceae</taxon>
        <taxon>Pantoea</taxon>
    </lineage>
</organism>
<keyword evidence="2" id="KW-1185">Reference proteome</keyword>
<comment type="caution">
    <text evidence="1">The sequence shown here is derived from an EMBL/GenBank/DDBJ whole genome shotgun (WGS) entry which is preliminary data.</text>
</comment>
<dbReference type="PANTHER" id="PTHR35191">
    <property type="entry name" value="PROPHAGE SIDE TAIL FIBER PROTEIN HOMOLOG STFQ-RELATED"/>
    <property type="match status" value="1"/>
</dbReference>
<reference evidence="1 2" key="1">
    <citation type="submission" date="2019-06" db="EMBL/GenBank/DDBJ databases">
        <title>Taxogenomics and systematics of the genus Pantoea.</title>
        <authorList>
            <person name="Tambong J.T."/>
        </authorList>
    </citation>
    <scope>NUCLEOTIDE SEQUENCE [LARGE SCALE GENOMIC DNA]</scope>
    <source>
        <strain evidence="1 2">LMG 24200</strain>
    </source>
</reference>
<accession>A0A506QTV0</accession>
<name>A0A506QTV0_9GAMM</name>
<dbReference type="Gene3D" id="3.90.1340.10">
    <property type="entry name" value="Phage tail collar domain"/>
    <property type="match status" value="1"/>
</dbReference>
<evidence type="ECO:0000313" key="2">
    <source>
        <dbReference type="Proteomes" id="UP000317747"/>
    </source>
</evidence>
<protein>
    <submittedName>
        <fullName evidence="1">Phage tail protein</fullName>
    </submittedName>
</protein>
<proteinExistence type="predicted"/>
<dbReference type="EMBL" id="VHJA01000019">
    <property type="protein sequence ID" value="TPV48705.1"/>
    <property type="molecule type" value="Genomic_DNA"/>
</dbReference>
<dbReference type="SUPFAM" id="SSF88874">
    <property type="entry name" value="Receptor-binding domain of short tail fibre protein gp12"/>
    <property type="match status" value="1"/>
</dbReference>
<dbReference type="InterPro" id="IPR037053">
    <property type="entry name" value="Phage_tail_collar_dom_sf"/>
</dbReference>
<sequence length="130" mass="13926">MPNELFDSMAGMVFLKSNGATFSGTLYPKLALAYPGLKLADLRGEFIRGWDDGRGADSGRELLSTQGHALQQHTHTVVMPLRVADSDRGSLDSAYSVDNTQTVTTSGASGSTATETRPRNVAFNYIVRAA</sequence>
<dbReference type="AlphaFoldDB" id="A0A506QTV0"/>
<dbReference type="Proteomes" id="UP000317747">
    <property type="component" value="Unassembled WGS sequence"/>
</dbReference>
<gene>
    <name evidence="1" type="ORF">FJW01_01225</name>
</gene>
<dbReference type="OrthoDB" id="9810174at2"/>